<dbReference type="Gene3D" id="2.40.50.140">
    <property type="entry name" value="Nucleic acid-binding proteins"/>
    <property type="match status" value="4"/>
</dbReference>
<evidence type="ECO:0000313" key="18">
    <source>
        <dbReference type="Proteomes" id="UP001258017"/>
    </source>
</evidence>
<evidence type="ECO:0000256" key="5">
    <source>
        <dbReference type="ARBA" id="ARBA00022771"/>
    </source>
</evidence>
<keyword evidence="3 11" id="KW-0235">DNA replication</keyword>
<comment type="subunit">
    <text evidence="10 11">Component of the heterotrimeric canonical replication protein A complex (RPA).</text>
</comment>
<dbReference type="CDD" id="cd04476">
    <property type="entry name" value="RPA1_DBD_C"/>
    <property type="match status" value="1"/>
</dbReference>
<feature type="region of interest" description="Disordered" evidence="12">
    <location>
        <begin position="111"/>
        <end position="133"/>
    </location>
</feature>
<dbReference type="FunFam" id="2.40.50.140:FF:000090">
    <property type="entry name" value="Replication protein A subunit"/>
    <property type="match status" value="1"/>
</dbReference>
<dbReference type="CDD" id="cd04477">
    <property type="entry name" value="RPA1N"/>
    <property type="match status" value="1"/>
</dbReference>
<dbReference type="FunFam" id="2.40.50.140:FF:000064">
    <property type="entry name" value="Replication protein A subunit"/>
    <property type="match status" value="1"/>
</dbReference>
<feature type="domain" description="Replication factor-A protein 1 N-terminal" evidence="14">
    <location>
        <begin position="4"/>
        <end position="101"/>
    </location>
</feature>
<dbReference type="InterPro" id="IPR004591">
    <property type="entry name" value="Rfa1"/>
</dbReference>
<evidence type="ECO:0000256" key="1">
    <source>
        <dbReference type="ARBA" id="ARBA00004123"/>
    </source>
</evidence>
<evidence type="ECO:0000259" key="16">
    <source>
        <dbReference type="Pfam" id="PF16900"/>
    </source>
</evidence>
<keyword evidence="8 11" id="KW-0539">Nucleus</keyword>
<feature type="compositionally biased region" description="Polar residues" evidence="12">
    <location>
        <begin position="114"/>
        <end position="126"/>
    </location>
</feature>
<feature type="domain" description="Replication factor A C-terminal" evidence="15">
    <location>
        <begin position="436"/>
        <end position="579"/>
    </location>
</feature>
<dbReference type="GO" id="GO:0006310">
    <property type="term" value="P:DNA recombination"/>
    <property type="evidence" value="ECO:0007669"/>
    <property type="project" value="InterPro"/>
</dbReference>
<keyword evidence="4 11" id="KW-0479">Metal-binding</keyword>
<dbReference type="InterPro" id="IPR004365">
    <property type="entry name" value="NA-bd_OB_tRNA"/>
</dbReference>
<dbReference type="GO" id="GO:0006260">
    <property type="term" value="P:DNA replication"/>
    <property type="evidence" value="ECO:0007669"/>
    <property type="project" value="UniProtKB-KW"/>
</dbReference>
<evidence type="ECO:0000259" key="15">
    <source>
        <dbReference type="Pfam" id="PF08646"/>
    </source>
</evidence>
<dbReference type="FunFam" id="2.40.50.140:FF:000117">
    <property type="entry name" value="Replication protein A subunit"/>
    <property type="match status" value="1"/>
</dbReference>
<dbReference type="Pfam" id="PF01336">
    <property type="entry name" value="tRNA_anti-codon"/>
    <property type="match status" value="1"/>
</dbReference>
<name>A0AAD9RYZ2_9HYME</name>
<organism evidence="17 18">
    <name type="scientific">Odynerus spinipes</name>
    <dbReference type="NCBI Taxonomy" id="1348599"/>
    <lineage>
        <taxon>Eukaryota</taxon>
        <taxon>Metazoa</taxon>
        <taxon>Ecdysozoa</taxon>
        <taxon>Arthropoda</taxon>
        <taxon>Hexapoda</taxon>
        <taxon>Insecta</taxon>
        <taxon>Pterygota</taxon>
        <taxon>Neoptera</taxon>
        <taxon>Endopterygota</taxon>
        <taxon>Hymenoptera</taxon>
        <taxon>Apocrita</taxon>
        <taxon>Aculeata</taxon>
        <taxon>Vespoidea</taxon>
        <taxon>Vespidae</taxon>
        <taxon>Eumeninae</taxon>
        <taxon>Odynerus</taxon>
    </lineage>
</organism>
<protein>
    <recommendedName>
        <fullName evidence="11">Replication protein A subunit</fullName>
    </recommendedName>
</protein>
<dbReference type="Proteomes" id="UP001258017">
    <property type="component" value="Unassembled WGS sequence"/>
</dbReference>
<comment type="similarity">
    <text evidence="2 11">Belongs to the replication factor A protein 1 family.</text>
</comment>
<evidence type="ECO:0000256" key="10">
    <source>
        <dbReference type="ARBA" id="ARBA00062035"/>
    </source>
</evidence>
<proteinExistence type="inferred from homology"/>
<dbReference type="InterPro" id="IPR012340">
    <property type="entry name" value="NA-bd_OB-fold"/>
</dbReference>
<dbReference type="SUPFAM" id="SSF50249">
    <property type="entry name" value="Nucleic acid-binding proteins"/>
    <property type="match status" value="4"/>
</dbReference>
<gene>
    <name evidence="17" type="ORF">KPH14_006316</name>
</gene>
<dbReference type="PANTHER" id="PTHR47165:SF4">
    <property type="entry name" value="OS03G0429900 PROTEIN"/>
    <property type="match status" value="1"/>
</dbReference>
<dbReference type="NCBIfam" id="TIGR00617">
    <property type="entry name" value="rpa1"/>
    <property type="match status" value="1"/>
</dbReference>
<dbReference type="Pfam" id="PF08646">
    <property type="entry name" value="Rep_fac-A_C"/>
    <property type="match status" value="1"/>
</dbReference>
<evidence type="ECO:0000256" key="8">
    <source>
        <dbReference type="ARBA" id="ARBA00023242"/>
    </source>
</evidence>
<dbReference type="GO" id="GO:0006281">
    <property type="term" value="P:DNA repair"/>
    <property type="evidence" value="ECO:0007669"/>
    <property type="project" value="InterPro"/>
</dbReference>
<dbReference type="Pfam" id="PF16900">
    <property type="entry name" value="REPA_OB_2"/>
    <property type="match status" value="1"/>
</dbReference>
<accession>A0AAD9RYZ2</accession>
<dbReference type="GO" id="GO:0003677">
    <property type="term" value="F:DNA binding"/>
    <property type="evidence" value="ECO:0007669"/>
    <property type="project" value="UniProtKB-KW"/>
</dbReference>
<comment type="subcellular location">
    <subcellularLocation>
        <location evidence="1 11">Nucleus</location>
    </subcellularLocation>
</comment>
<dbReference type="CDD" id="cd04474">
    <property type="entry name" value="RPA1_DBD_A"/>
    <property type="match status" value="1"/>
</dbReference>
<dbReference type="PANTHER" id="PTHR47165">
    <property type="entry name" value="OS03G0429900 PROTEIN"/>
    <property type="match status" value="1"/>
</dbReference>
<evidence type="ECO:0000256" key="12">
    <source>
        <dbReference type="SAM" id="MobiDB-lite"/>
    </source>
</evidence>
<comment type="caution">
    <text evidence="17">The sequence shown here is derived from an EMBL/GenBank/DDBJ whole genome shotgun (WGS) entry which is preliminary data.</text>
</comment>
<evidence type="ECO:0000256" key="3">
    <source>
        <dbReference type="ARBA" id="ARBA00022705"/>
    </source>
</evidence>
<evidence type="ECO:0000256" key="4">
    <source>
        <dbReference type="ARBA" id="ARBA00022723"/>
    </source>
</evidence>
<comment type="function">
    <text evidence="9 11">As part of the heterotrimeric replication protein A complex (RPA/RP-A), binds and stabilizes single-stranded DNA intermediates, that form during DNA replication or upon DNA stress. It prevents their reannealing and in parallel, recruits and activates different proteins and complexes involved in DNA metabolism. Thereby, it plays an essential role both in DNA replication and the cellular response to DNA damage.</text>
</comment>
<dbReference type="GO" id="GO:0008270">
    <property type="term" value="F:zinc ion binding"/>
    <property type="evidence" value="ECO:0007669"/>
    <property type="project" value="UniProtKB-KW"/>
</dbReference>
<evidence type="ECO:0000256" key="6">
    <source>
        <dbReference type="ARBA" id="ARBA00022833"/>
    </source>
</evidence>
<evidence type="ECO:0000259" key="14">
    <source>
        <dbReference type="Pfam" id="PF04057"/>
    </source>
</evidence>
<reference evidence="17" key="1">
    <citation type="submission" date="2021-08" db="EMBL/GenBank/DDBJ databases">
        <authorList>
            <person name="Misof B."/>
            <person name="Oliver O."/>
            <person name="Podsiadlowski L."/>
            <person name="Donath A."/>
            <person name="Peters R."/>
            <person name="Mayer C."/>
            <person name="Rust J."/>
            <person name="Gunkel S."/>
            <person name="Lesny P."/>
            <person name="Martin S."/>
            <person name="Oeyen J.P."/>
            <person name="Petersen M."/>
            <person name="Panagiotis P."/>
            <person name="Wilbrandt J."/>
            <person name="Tanja T."/>
        </authorList>
    </citation>
    <scope>NUCLEOTIDE SEQUENCE</scope>
    <source>
        <strain evidence="17">GBR_01_08_01A</strain>
        <tissue evidence="17">Thorax + abdomen</tissue>
    </source>
</reference>
<dbReference type="InterPro" id="IPR007199">
    <property type="entry name" value="Rep_factor-A_N"/>
</dbReference>
<feature type="domain" description="Replication protein A OB" evidence="16">
    <location>
        <begin position="278"/>
        <end position="376"/>
    </location>
</feature>
<evidence type="ECO:0000259" key="13">
    <source>
        <dbReference type="Pfam" id="PF01336"/>
    </source>
</evidence>
<dbReference type="FunFam" id="2.40.50.140:FF:000041">
    <property type="entry name" value="Replication protein A subunit"/>
    <property type="match status" value="1"/>
</dbReference>
<evidence type="ECO:0000256" key="2">
    <source>
        <dbReference type="ARBA" id="ARBA00005690"/>
    </source>
</evidence>
<dbReference type="Pfam" id="PF04057">
    <property type="entry name" value="Rep-A_N"/>
    <property type="match status" value="1"/>
</dbReference>
<feature type="domain" description="OB" evidence="13">
    <location>
        <begin position="169"/>
        <end position="247"/>
    </location>
</feature>
<evidence type="ECO:0000256" key="11">
    <source>
        <dbReference type="RuleBase" id="RU364130"/>
    </source>
</evidence>
<dbReference type="EMBL" id="JAIFRP010000003">
    <property type="protein sequence ID" value="KAK2588537.1"/>
    <property type="molecule type" value="Genomic_DNA"/>
</dbReference>
<keyword evidence="7 11" id="KW-0238">DNA-binding</keyword>
<keyword evidence="5 11" id="KW-0863">Zinc-finger</keyword>
<keyword evidence="6 11" id="KW-0862">Zinc</keyword>
<dbReference type="AlphaFoldDB" id="A0AAD9RYZ2"/>
<dbReference type="GO" id="GO:0005634">
    <property type="term" value="C:nucleus"/>
    <property type="evidence" value="ECO:0007669"/>
    <property type="project" value="UniProtKB-SubCell"/>
</dbReference>
<dbReference type="InterPro" id="IPR047192">
    <property type="entry name" value="Euk_RPA1_DBD_C"/>
</dbReference>
<evidence type="ECO:0000256" key="7">
    <source>
        <dbReference type="ARBA" id="ARBA00023125"/>
    </source>
</evidence>
<dbReference type="CDD" id="cd04475">
    <property type="entry name" value="RPA1_DBD_B"/>
    <property type="match status" value="1"/>
</dbReference>
<evidence type="ECO:0000256" key="9">
    <source>
        <dbReference type="ARBA" id="ARBA00058595"/>
    </source>
</evidence>
<dbReference type="InterPro" id="IPR013955">
    <property type="entry name" value="Rep_factor-A_C"/>
</dbReference>
<sequence length="593" mass="66181">MIPLTEGALDKIMMGVDIEKPILQILGHKKLASSSSGDRYRLLVSDGIRVNSFTMLATQLNSMITDNILTEYSICQLNRYAVSTVNNGGKQKRVMVILSLDLKVPGEEVGSKIGNPTNIDSSTNTEADTKKVQPVQAQNVNTAPQNKRHHTTDISTTPIVALSPYQNKWVIKARVTNKSNIRTWSNSRGEGKLFSMDLVDESGEIRCTAFKDQCDKFFDMIEIGKVYYISRCNLKPANKNFTTLKNDYEMSMTPDTEIFPCHDDVEDVPMLQFDFSPISSIESKEKNDIIDILGVVKSFDEVQTLTARATGKELRKRDITLIDESNTMVCLTLWGTEAENFDGSNNPIVAIKGARIGEFNGGKNISAMMSSVIQIDPDIPEAHKLRGWYSTVGASDQAKCLSTTNAGGGSMTGTWLTLQGARDMKLGMTSNAFDMFIAKVTVNMIRTENVVYKSCPTEGCRKKMIDQANGMYRCEKCNKEFPSFKYRLIGSINFGDWTGNQWATAFNDETEKLLNTTAQELGELHDSNKDAYMQKFSDATFKSFIVKFRVKLEMFNDEGKLKTSCQLVSPIDYKAYSDILLTKIKEIAGVEKL</sequence>
<reference evidence="17" key="2">
    <citation type="journal article" date="2023" name="Commun. Biol.">
        <title>Intrasexual cuticular hydrocarbon dimorphism in a wasp sheds light on hydrocarbon biosynthesis genes in Hymenoptera.</title>
        <authorList>
            <person name="Moris V.C."/>
            <person name="Podsiadlowski L."/>
            <person name="Martin S."/>
            <person name="Oeyen J.P."/>
            <person name="Donath A."/>
            <person name="Petersen M."/>
            <person name="Wilbrandt J."/>
            <person name="Misof B."/>
            <person name="Liedtke D."/>
            <person name="Thamm M."/>
            <person name="Scheiner R."/>
            <person name="Schmitt T."/>
            <person name="Niehuis O."/>
        </authorList>
    </citation>
    <scope>NUCLEOTIDE SEQUENCE</scope>
    <source>
        <strain evidence="17">GBR_01_08_01A</strain>
    </source>
</reference>
<dbReference type="InterPro" id="IPR031657">
    <property type="entry name" value="REPA_OB_2"/>
</dbReference>
<keyword evidence="18" id="KW-1185">Reference proteome</keyword>
<evidence type="ECO:0000313" key="17">
    <source>
        <dbReference type="EMBL" id="KAK2588537.1"/>
    </source>
</evidence>